<dbReference type="Proteomes" id="UP000271098">
    <property type="component" value="Unassembled WGS sequence"/>
</dbReference>
<comment type="similarity">
    <text evidence="2">Belongs to the 1-acyl-sn-glycerol-3-phosphate acyltransferase family.</text>
</comment>
<keyword evidence="5 9" id="KW-1133">Transmembrane helix</keyword>
<gene>
    <name evidence="11" type="ORF">GPUH_LOCUS24522</name>
</gene>
<keyword evidence="12" id="KW-1185">Reference proteome</keyword>
<dbReference type="SUPFAM" id="SSF69593">
    <property type="entry name" value="Glycerol-3-phosphate (1)-acyltransferase"/>
    <property type="match status" value="1"/>
</dbReference>
<reference evidence="13" key="1">
    <citation type="submission" date="2016-06" db="UniProtKB">
        <authorList>
            <consortium name="WormBaseParasite"/>
        </authorList>
    </citation>
    <scope>IDENTIFICATION</scope>
</reference>
<dbReference type="InterPro" id="IPR002123">
    <property type="entry name" value="Plipid/glycerol_acylTrfase"/>
</dbReference>
<dbReference type="GO" id="GO:0005783">
    <property type="term" value="C:endoplasmic reticulum"/>
    <property type="evidence" value="ECO:0007669"/>
    <property type="project" value="TreeGrafter"/>
</dbReference>
<dbReference type="GO" id="GO:0004366">
    <property type="term" value="F:glycerol-3-phosphate O-acyltransferase activity"/>
    <property type="evidence" value="ECO:0007669"/>
    <property type="project" value="TreeGrafter"/>
</dbReference>
<evidence type="ECO:0000256" key="2">
    <source>
        <dbReference type="ARBA" id="ARBA00008655"/>
    </source>
</evidence>
<dbReference type="OrthoDB" id="272512at2759"/>
<proteinExistence type="inferred from homology"/>
<organism evidence="13">
    <name type="scientific">Gongylonema pulchrum</name>
    <dbReference type="NCBI Taxonomy" id="637853"/>
    <lineage>
        <taxon>Eukaryota</taxon>
        <taxon>Metazoa</taxon>
        <taxon>Ecdysozoa</taxon>
        <taxon>Nematoda</taxon>
        <taxon>Chromadorea</taxon>
        <taxon>Rhabditida</taxon>
        <taxon>Spirurina</taxon>
        <taxon>Spiruromorpha</taxon>
        <taxon>Spiruroidea</taxon>
        <taxon>Gongylonematidae</taxon>
        <taxon>Gongylonema</taxon>
    </lineage>
</organism>
<evidence type="ECO:0000313" key="11">
    <source>
        <dbReference type="EMBL" id="VDN42950.1"/>
    </source>
</evidence>
<keyword evidence="3" id="KW-0808">Transferase</keyword>
<evidence type="ECO:0000256" key="5">
    <source>
        <dbReference type="ARBA" id="ARBA00022989"/>
    </source>
</evidence>
<evidence type="ECO:0000256" key="9">
    <source>
        <dbReference type="SAM" id="Phobius"/>
    </source>
</evidence>
<dbReference type="Pfam" id="PF01553">
    <property type="entry name" value="Acyltransferase"/>
    <property type="match status" value="1"/>
</dbReference>
<evidence type="ECO:0000256" key="6">
    <source>
        <dbReference type="ARBA" id="ARBA00023098"/>
    </source>
</evidence>
<accession>A0A183EU80</accession>
<dbReference type="GO" id="GO:0019432">
    <property type="term" value="P:triglyceride biosynthetic process"/>
    <property type="evidence" value="ECO:0007669"/>
    <property type="project" value="TreeGrafter"/>
</dbReference>
<keyword evidence="8" id="KW-0012">Acyltransferase</keyword>
<keyword evidence="6" id="KW-0443">Lipid metabolism</keyword>
<keyword evidence="7 9" id="KW-0472">Membrane</keyword>
<protein>
    <submittedName>
        <fullName evidence="13">PlsC domain-containing protein</fullName>
    </submittedName>
</protein>
<evidence type="ECO:0000256" key="8">
    <source>
        <dbReference type="ARBA" id="ARBA00023315"/>
    </source>
</evidence>
<evidence type="ECO:0000313" key="13">
    <source>
        <dbReference type="WBParaSite" id="GPUH_0002455101-mRNA-1"/>
    </source>
</evidence>
<sequence length="233" mass="26848">MSVAFESAPPFYSTLLERPGRLPFPDSSRCFTRPHIFVYFVAMTFRYCVLLPIRFCLIIISFIFSTSAIIVACFTHLTDRQRIRISVTYCRLFCAGIGLVAKYHNQEFRPRQPGIAVANHLSPNDVHIIYADRNPSDGCGFTITGQRHGGIIWVLETIVEKFIPTLWLERCSNADRKRFMDGVLKEGKAHGPVLLFPEGYCTNNTRVLRFRRAVFDDNVIIYPIAIRYEKFRN</sequence>
<feature type="domain" description="Phospholipid/glycerol acyltransferase" evidence="10">
    <location>
        <begin position="114"/>
        <end position="229"/>
    </location>
</feature>
<dbReference type="AlphaFoldDB" id="A0A183EU80"/>
<evidence type="ECO:0000259" key="10">
    <source>
        <dbReference type="SMART" id="SM00563"/>
    </source>
</evidence>
<dbReference type="GO" id="GO:0016020">
    <property type="term" value="C:membrane"/>
    <property type="evidence" value="ECO:0007669"/>
    <property type="project" value="UniProtKB-SubCell"/>
</dbReference>
<reference evidence="11 12" key="2">
    <citation type="submission" date="2018-11" db="EMBL/GenBank/DDBJ databases">
        <authorList>
            <consortium name="Pathogen Informatics"/>
        </authorList>
    </citation>
    <scope>NUCLEOTIDE SEQUENCE [LARGE SCALE GENOMIC DNA]</scope>
</reference>
<name>A0A183EU80_9BILA</name>
<dbReference type="PANTHER" id="PTHR23063:SF6">
    <property type="entry name" value="PHOSPHOLIPID_GLYCEROL ACYLTRANSFERASE DOMAIN-CONTAINING PROTEIN"/>
    <property type="match status" value="1"/>
</dbReference>
<dbReference type="PANTHER" id="PTHR23063">
    <property type="entry name" value="PHOSPHOLIPID ACYLTRANSFERASE"/>
    <property type="match status" value="1"/>
</dbReference>
<feature type="transmembrane region" description="Helical" evidence="9">
    <location>
        <begin position="56"/>
        <end position="77"/>
    </location>
</feature>
<dbReference type="WBParaSite" id="GPUH_0002455101-mRNA-1">
    <property type="protein sequence ID" value="GPUH_0002455101-mRNA-1"/>
    <property type="gene ID" value="GPUH_0002455101"/>
</dbReference>
<evidence type="ECO:0000256" key="4">
    <source>
        <dbReference type="ARBA" id="ARBA00022692"/>
    </source>
</evidence>
<keyword evidence="4 9" id="KW-0812">Transmembrane</keyword>
<evidence type="ECO:0000256" key="3">
    <source>
        <dbReference type="ARBA" id="ARBA00022679"/>
    </source>
</evidence>
<comment type="subcellular location">
    <subcellularLocation>
        <location evidence="1">Membrane</location>
    </subcellularLocation>
</comment>
<evidence type="ECO:0000256" key="1">
    <source>
        <dbReference type="ARBA" id="ARBA00004370"/>
    </source>
</evidence>
<dbReference type="EMBL" id="UYRT01101434">
    <property type="protein sequence ID" value="VDN42950.1"/>
    <property type="molecule type" value="Genomic_DNA"/>
</dbReference>
<dbReference type="SMART" id="SM00563">
    <property type="entry name" value="PlsC"/>
    <property type="match status" value="1"/>
</dbReference>
<evidence type="ECO:0000256" key="7">
    <source>
        <dbReference type="ARBA" id="ARBA00023136"/>
    </source>
</evidence>
<evidence type="ECO:0000313" key="12">
    <source>
        <dbReference type="Proteomes" id="UP000271098"/>
    </source>
</evidence>